<keyword evidence="2" id="KW-1185">Reference proteome</keyword>
<gene>
    <name evidence="1" type="ORF">SK571_35245</name>
</gene>
<evidence type="ECO:0000313" key="2">
    <source>
        <dbReference type="Proteomes" id="UP001271792"/>
    </source>
</evidence>
<dbReference type="RefSeq" id="WP_319988428.1">
    <property type="nucleotide sequence ID" value="NZ_JAXAVV010000022.1"/>
</dbReference>
<dbReference type="Proteomes" id="UP001271792">
    <property type="component" value="Unassembled WGS sequence"/>
</dbReference>
<evidence type="ECO:0000313" key="1">
    <source>
        <dbReference type="EMBL" id="MDX8054654.1"/>
    </source>
</evidence>
<sequence length="88" mass="9416">MRTDFHADLVDEVLGRLVGAFTGNQDVERVHAAVVLAAAGDVSVLRAQVRALRVDWRDVLPNGGLGHGDWPEVLDRECGPVSRPCAGS</sequence>
<dbReference type="EMBL" id="JAXAVV010000022">
    <property type="protein sequence ID" value="MDX8054654.1"/>
    <property type="molecule type" value="Genomic_DNA"/>
</dbReference>
<comment type="caution">
    <text evidence="1">The sequence shown here is derived from an EMBL/GenBank/DDBJ whole genome shotgun (WGS) entry which is preliminary data.</text>
</comment>
<proteinExistence type="predicted"/>
<protein>
    <submittedName>
        <fullName evidence="1">Uncharacterized protein</fullName>
    </submittedName>
</protein>
<name>A0ABU4U262_9PSEU</name>
<accession>A0ABU4U262</accession>
<organism evidence="1 2">
    <name type="scientific">Lentzea kristufekii</name>
    <dbReference type="NCBI Taxonomy" id="3095430"/>
    <lineage>
        <taxon>Bacteria</taxon>
        <taxon>Bacillati</taxon>
        <taxon>Actinomycetota</taxon>
        <taxon>Actinomycetes</taxon>
        <taxon>Pseudonocardiales</taxon>
        <taxon>Pseudonocardiaceae</taxon>
        <taxon>Lentzea</taxon>
    </lineage>
</organism>
<reference evidence="1 2" key="1">
    <citation type="submission" date="2023-11" db="EMBL/GenBank/DDBJ databases">
        <title>Lentzea sokolovensis, sp. nov., Lentzea kristufkii, sp. nov., and Lentzea miocenensis, sp. nov., rare actinobacteria from Sokolov Coal Basin, Miocene lacustrine sediment, Czech Republic.</title>
        <authorList>
            <person name="Lara A."/>
            <person name="Kotroba L."/>
            <person name="Nouioui I."/>
            <person name="Neumann-Schaal M."/>
            <person name="Mast Y."/>
            <person name="Chronakova A."/>
        </authorList>
    </citation>
    <scope>NUCLEOTIDE SEQUENCE [LARGE SCALE GENOMIC DNA]</scope>
    <source>
        <strain evidence="1 2">BCCO 10_0798</strain>
    </source>
</reference>